<dbReference type="InterPro" id="IPR035782">
    <property type="entry name" value="SPRY_RanBP9/10"/>
</dbReference>
<name>A0ABP9YC04_9FUNG</name>
<evidence type="ECO:0000259" key="1">
    <source>
        <dbReference type="PROSITE" id="PS50188"/>
    </source>
</evidence>
<dbReference type="SMART" id="SM00757">
    <property type="entry name" value="CRA"/>
    <property type="match status" value="1"/>
</dbReference>
<dbReference type="CDD" id="cd12909">
    <property type="entry name" value="SPRY_RanBP9_10"/>
    <property type="match status" value="1"/>
</dbReference>
<dbReference type="SMART" id="SM00449">
    <property type="entry name" value="SPRY"/>
    <property type="match status" value="1"/>
</dbReference>
<evidence type="ECO:0000313" key="4">
    <source>
        <dbReference type="Proteomes" id="UP001476247"/>
    </source>
</evidence>
<dbReference type="Pfam" id="PF00622">
    <property type="entry name" value="SPRY"/>
    <property type="match status" value="1"/>
</dbReference>
<evidence type="ECO:0000259" key="2">
    <source>
        <dbReference type="PROSITE" id="PS50897"/>
    </source>
</evidence>
<dbReference type="Proteomes" id="UP001476247">
    <property type="component" value="Unassembled WGS sequence"/>
</dbReference>
<dbReference type="InterPro" id="IPR050618">
    <property type="entry name" value="Ubq-SigPath_Reg"/>
</dbReference>
<feature type="domain" description="B30.2/SPRY" evidence="1">
    <location>
        <begin position="139"/>
        <end position="327"/>
    </location>
</feature>
<dbReference type="InterPro" id="IPR013320">
    <property type="entry name" value="ConA-like_dom_sf"/>
</dbReference>
<reference evidence="3 4" key="1">
    <citation type="submission" date="2024-04" db="EMBL/GenBank/DDBJ databases">
        <title>genome sequences of Mucor flavus KT1a and Helicostylum pulchrum KT1b strains isolation_sourced from the surface of a dry-aged beef.</title>
        <authorList>
            <person name="Toyotome T."/>
            <person name="Hosono M."/>
            <person name="Torimaru M."/>
            <person name="Fukuda K."/>
            <person name="Mikami N."/>
        </authorList>
    </citation>
    <scope>NUCLEOTIDE SEQUENCE [LARGE SCALE GENOMIC DNA]</scope>
    <source>
        <strain evidence="3 4">KT1b</strain>
    </source>
</reference>
<dbReference type="Pfam" id="PF08513">
    <property type="entry name" value="LisH"/>
    <property type="match status" value="1"/>
</dbReference>
<gene>
    <name evidence="3" type="ORF">HPULCUR_009797</name>
</gene>
<dbReference type="PANTHER" id="PTHR12864">
    <property type="entry name" value="RAN BINDING PROTEIN 9-RELATED"/>
    <property type="match status" value="1"/>
</dbReference>
<dbReference type="PROSITE" id="PS50896">
    <property type="entry name" value="LISH"/>
    <property type="match status" value="1"/>
</dbReference>
<evidence type="ECO:0000313" key="3">
    <source>
        <dbReference type="EMBL" id="GAA5804310.1"/>
    </source>
</evidence>
<dbReference type="SUPFAM" id="SSF49899">
    <property type="entry name" value="Concanavalin A-like lectins/glucanases"/>
    <property type="match status" value="1"/>
</dbReference>
<dbReference type="InterPro" id="IPR006594">
    <property type="entry name" value="LisH"/>
</dbReference>
<dbReference type="Gene3D" id="2.60.120.920">
    <property type="match status" value="1"/>
</dbReference>
<dbReference type="Pfam" id="PF10607">
    <property type="entry name" value="CTLH"/>
    <property type="match status" value="1"/>
</dbReference>
<proteinExistence type="predicted"/>
<organism evidence="3 4">
    <name type="scientific">Helicostylum pulchrum</name>
    <dbReference type="NCBI Taxonomy" id="562976"/>
    <lineage>
        <taxon>Eukaryota</taxon>
        <taxon>Fungi</taxon>
        <taxon>Fungi incertae sedis</taxon>
        <taxon>Mucoromycota</taxon>
        <taxon>Mucoromycotina</taxon>
        <taxon>Mucoromycetes</taxon>
        <taxon>Mucorales</taxon>
        <taxon>Mucorineae</taxon>
        <taxon>Mucoraceae</taxon>
        <taxon>Helicostylum</taxon>
    </lineage>
</organism>
<dbReference type="PROSITE" id="PS50188">
    <property type="entry name" value="B302_SPRY"/>
    <property type="match status" value="1"/>
</dbReference>
<protein>
    <submittedName>
        <fullName evidence="3">Uncharacterized protein</fullName>
    </submittedName>
</protein>
<accession>A0ABP9YC04</accession>
<dbReference type="InterPro" id="IPR003877">
    <property type="entry name" value="SPRY_dom"/>
</dbReference>
<dbReference type="EMBL" id="BAABUJ010000034">
    <property type="protein sequence ID" value="GAA5804310.1"/>
    <property type="molecule type" value="Genomic_DNA"/>
</dbReference>
<feature type="domain" description="CTLH" evidence="2">
    <location>
        <begin position="410"/>
        <end position="467"/>
    </location>
</feature>
<dbReference type="InterPro" id="IPR024964">
    <property type="entry name" value="CTLH/CRA"/>
</dbReference>
<dbReference type="PROSITE" id="PS50897">
    <property type="entry name" value="CTLH"/>
    <property type="match status" value="1"/>
</dbReference>
<dbReference type="InterPro" id="IPR013144">
    <property type="entry name" value="CRA_dom"/>
</dbReference>
<comment type="caution">
    <text evidence="3">The sequence shown here is derived from an EMBL/GenBank/DDBJ whole genome shotgun (WGS) entry which is preliminary data.</text>
</comment>
<sequence length="628" mass="71130">MTSPLFPSEYSPRLRNRQLNSSLLPLNSGSRSNMNRAIKKRNQKEDISIFYARQSEGLPRIPSYLSNSIYAHLVREQFNLFSKINEQVTSAEPTSIDIRKDKIRQILDDRISLPLYEGLSTSNTRKKLPSAKEHTALSALVNQSNYNLSLAILDLRLPTAWDMRVRHEFIEASPDNLQLTYTGDGKDDSDVASVRANHAIRKQCGIYYFEIRVISKGMDGHIGIGFCRKINSLNRFPGWGEHSWGYHGENGNIYAGPGTEKTYGPKYGTGDIIGCGIDFRDMSAFYTKNGLYLGTAFGNVKDTDIYPFVGFKTHKEQIEANFGLSPFKFDIQQYMTNEKREAVNSIVNQPTQKTTPRSSVISDSTCKNNADNLIMEYLRHSGYHKSAIALENTMKLESEQVDSISQLDSETVHRQDIRKCIFSGDIDKAMYLCNTHYPSVLQDNPFIEFKLQCRKFMDMVKRVQLNQNKPATNNDEYEAQSLQVSKSNNKRTTSHADLYFPNLKNKKQKLSEDNIDTLQSVMEFGKALKTRYDPQSEMSSELQTALSTLAYDDLSNEAVAYLYQTPYIETVASELNSAILVSLGKYPNSSIERIYRQTTIAIEELVLGGNAKAALLDPEHDCLKTTNM</sequence>
<dbReference type="SMART" id="SM00668">
    <property type="entry name" value="CTLH"/>
    <property type="match status" value="1"/>
</dbReference>
<keyword evidence="4" id="KW-1185">Reference proteome</keyword>
<dbReference type="InterPro" id="IPR043136">
    <property type="entry name" value="B30.2/SPRY_sf"/>
</dbReference>
<dbReference type="InterPro" id="IPR001870">
    <property type="entry name" value="B30.2/SPRY"/>
</dbReference>
<dbReference type="InterPro" id="IPR006595">
    <property type="entry name" value="CTLH_C"/>
</dbReference>